<dbReference type="Gene3D" id="2.60.40.1890">
    <property type="entry name" value="PCu(A)C copper chaperone"/>
    <property type="match status" value="1"/>
</dbReference>
<protein>
    <submittedName>
        <fullName evidence="1">Copper chaperone PCu(A)C</fullName>
    </submittedName>
</protein>
<dbReference type="InterPro" id="IPR058248">
    <property type="entry name" value="Lxx211020-like"/>
</dbReference>
<dbReference type="Proteomes" id="UP000813876">
    <property type="component" value="Unassembled WGS sequence"/>
</dbReference>
<dbReference type="AlphaFoldDB" id="A0AAW4ZWA5"/>
<evidence type="ECO:0000313" key="2">
    <source>
        <dbReference type="Proteomes" id="UP000813876"/>
    </source>
</evidence>
<dbReference type="PANTHER" id="PTHR36302:SF1">
    <property type="entry name" value="COPPER CHAPERONE PCU(A)C"/>
    <property type="match status" value="1"/>
</dbReference>
<gene>
    <name evidence="1" type="ORF">GLP33_10405</name>
</gene>
<dbReference type="InterPro" id="IPR007410">
    <property type="entry name" value="LpqE-like"/>
</dbReference>
<dbReference type="EMBL" id="WMCP01000010">
    <property type="protein sequence ID" value="MCF2302140.1"/>
    <property type="molecule type" value="Genomic_DNA"/>
</dbReference>
<dbReference type="InterPro" id="IPR036182">
    <property type="entry name" value="PCuAC_sf"/>
</dbReference>
<dbReference type="RefSeq" id="WP_232581214.1">
    <property type="nucleotide sequence ID" value="NZ_WMCP01000010.1"/>
</dbReference>
<accession>A0AAW4ZWA5</accession>
<dbReference type="SUPFAM" id="SSF110087">
    <property type="entry name" value="DR1885-like metal-binding protein"/>
    <property type="match status" value="1"/>
</dbReference>
<reference evidence="1" key="1">
    <citation type="submission" date="2019-11" db="EMBL/GenBank/DDBJ databases">
        <title>Comparative genomics of photobacteria reveal adaptation to distinct habitats.</title>
        <authorList>
            <person name="Fuertes-Perez S."/>
            <person name="Hilgarth M."/>
            <person name="Vogel R.F."/>
        </authorList>
    </citation>
    <scope>NUCLEOTIDE SEQUENCE</scope>
    <source>
        <strain evidence="1">TMW2.2145</strain>
    </source>
</reference>
<name>A0AAW4ZWA5_PHOPO</name>
<organism evidence="1 2">
    <name type="scientific">Photobacterium phosphoreum</name>
    <dbReference type="NCBI Taxonomy" id="659"/>
    <lineage>
        <taxon>Bacteria</taxon>
        <taxon>Pseudomonadati</taxon>
        <taxon>Pseudomonadota</taxon>
        <taxon>Gammaproteobacteria</taxon>
        <taxon>Vibrionales</taxon>
        <taxon>Vibrionaceae</taxon>
        <taxon>Photobacterium</taxon>
    </lineage>
</organism>
<dbReference type="Pfam" id="PF04314">
    <property type="entry name" value="PCuAC"/>
    <property type="match status" value="1"/>
</dbReference>
<evidence type="ECO:0000313" key="1">
    <source>
        <dbReference type="EMBL" id="MCF2302140.1"/>
    </source>
</evidence>
<sequence>MLKVITALLISIIVAIPTTVTANTIEIEHPWSKAVPPTSNVAAAFLSIINHSNTDDTLIAAHSPIAESAELHILNNGNGLMQMRKVDTINIAAEHQQQLAPGGFHVMLFNLTEVPIIDSHFPLTLTFKHAGEITVNVAVKPATYSGEHHDIAHDITHDDSHALQHH</sequence>
<proteinExistence type="predicted"/>
<dbReference type="PANTHER" id="PTHR36302">
    <property type="entry name" value="BLR7088 PROTEIN"/>
    <property type="match status" value="1"/>
</dbReference>
<comment type="caution">
    <text evidence="1">The sequence shown here is derived from an EMBL/GenBank/DDBJ whole genome shotgun (WGS) entry which is preliminary data.</text>
</comment>